<protein>
    <recommendedName>
        <fullName evidence="3">FemAB family protein</fullName>
    </recommendedName>
</protein>
<dbReference type="Gene3D" id="3.40.630.30">
    <property type="match status" value="1"/>
</dbReference>
<evidence type="ECO:0000313" key="1">
    <source>
        <dbReference type="EMBL" id="QIM17898.1"/>
    </source>
</evidence>
<dbReference type="EMBL" id="CP049933">
    <property type="protein sequence ID" value="QIM17898.1"/>
    <property type="molecule type" value="Genomic_DNA"/>
</dbReference>
<proteinExistence type="predicted"/>
<dbReference type="Proteomes" id="UP000503441">
    <property type="component" value="Chromosome"/>
</dbReference>
<accession>A0ABX6JUJ4</accession>
<organism evidence="1 2">
    <name type="scientific">Leucobacter coleopterorum</name>
    <dbReference type="NCBI Taxonomy" id="2714933"/>
    <lineage>
        <taxon>Bacteria</taxon>
        <taxon>Bacillati</taxon>
        <taxon>Actinomycetota</taxon>
        <taxon>Actinomycetes</taxon>
        <taxon>Micrococcales</taxon>
        <taxon>Microbacteriaceae</taxon>
        <taxon>Leucobacter</taxon>
    </lineage>
</organism>
<reference evidence="1 2" key="1">
    <citation type="submission" date="2020-03" db="EMBL/GenBank/DDBJ databases">
        <title>Leucobacter sp. nov., isolated from beetles.</title>
        <authorList>
            <person name="Hyun D.-W."/>
            <person name="Bae J.-W."/>
        </authorList>
    </citation>
    <scope>NUCLEOTIDE SEQUENCE [LARGE SCALE GENOMIC DNA]</scope>
    <source>
        <strain evidence="1 2">HDW9A</strain>
    </source>
</reference>
<keyword evidence="2" id="KW-1185">Reference proteome</keyword>
<dbReference type="InterPro" id="IPR003447">
    <property type="entry name" value="FEMABX"/>
</dbReference>
<evidence type="ECO:0000313" key="2">
    <source>
        <dbReference type="Proteomes" id="UP000503441"/>
    </source>
</evidence>
<sequence length="92" mass="11047">MYRMQWELIMWARENGAIVHDLIGSPPRDRIEDTEHPLYGVGQYKLRLSKSVIDYVGVWELALRATPTKFWRRWGEPVARRLSLQIRKDPYY</sequence>
<name>A0ABX6JUJ4_9MICO</name>
<gene>
    <name evidence="1" type="ORF">G7066_02920</name>
</gene>
<evidence type="ECO:0008006" key="3">
    <source>
        <dbReference type="Google" id="ProtNLM"/>
    </source>
</evidence>
<dbReference type="RefSeq" id="WP_166328891.1">
    <property type="nucleotide sequence ID" value="NZ_CP049933.1"/>
</dbReference>
<dbReference type="PROSITE" id="PS51191">
    <property type="entry name" value="FEMABX"/>
    <property type="match status" value="1"/>
</dbReference>